<evidence type="ECO:0000256" key="2">
    <source>
        <dbReference type="ARBA" id="ARBA00023125"/>
    </source>
</evidence>
<accession>A0ABW3EL47</accession>
<organism evidence="6 7">
    <name type="scientific">Actinomadura sediminis</name>
    <dbReference type="NCBI Taxonomy" id="1038904"/>
    <lineage>
        <taxon>Bacteria</taxon>
        <taxon>Bacillati</taxon>
        <taxon>Actinomycetota</taxon>
        <taxon>Actinomycetes</taxon>
        <taxon>Streptosporangiales</taxon>
        <taxon>Thermomonosporaceae</taxon>
        <taxon>Actinomadura</taxon>
    </lineage>
</organism>
<feature type="DNA-binding region" description="H-T-H motif" evidence="4">
    <location>
        <begin position="37"/>
        <end position="56"/>
    </location>
</feature>
<dbReference type="SUPFAM" id="SSF46689">
    <property type="entry name" value="Homeodomain-like"/>
    <property type="match status" value="1"/>
</dbReference>
<proteinExistence type="predicted"/>
<keyword evidence="2 4" id="KW-0238">DNA-binding</keyword>
<evidence type="ECO:0000259" key="5">
    <source>
        <dbReference type="PROSITE" id="PS50977"/>
    </source>
</evidence>
<dbReference type="InterPro" id="IPR050109">
    <property type="entry name" value="HTH-type_TetR-like_transc_reg"/>
</dbReference>
<dbReference type="InterPro" id="IPR001647">
    <property type="entry name" value="HTH_TetR"/>
</dbReference>
<sequence>MSPRKAAALRDGDRTLREHLIATADRMMSERGAAGLTVRAIAREAGVADGVLYNHFDGKEELLALALHARVLRVERELGPLPEPGAGTLAANLRAHVEHGLALHRALLPALAGLTARPDVLARFAAVHEPGETWHDRLHAYLRAERDLGRVAADASPAAATSMIVGVCHEAVLSALLGAREPAPVAVDEVVATVLHGIAPR</sequence>
<reference evidence="7" key="1">
    <citation type="journal article" date="2019" name="Int. J. Syst. Evol. Microbiol.">
        <title>The Global Catalogue of Microorganisms (GCM) 10K type strain sequencing project: providing services to taxonomists for standard genome sequencing and annotation.</title>
        <authorList>
            <consortium name="The Broad Institute Genomics Platform"/>
            <consortium name="The Broad Institute Genome Sequencing Center for Infectious Disease"/>
            <person name="Wu L."/>
            <person name="Ma J."/>
        </authorList>
    </citation>
    <scope>NUCLEOTIDE SEQUENCE [LARGE SCALE GENOMIC DNA]</scope>
    <source>
        <strain evidence="7">JCM 31202</strain>
    </source>
</reference>
<dbReference type="SUPFAM" id="SSF48498">
    <property type="entry name" value="Tetracyclin repressor-like, C-terminal domain"/>
    <property type="match status" value="1"/>
</dbReference>
<keyword evidence="1" id="KW-0805">Transcription regulation</keyword>
<dbReference type="PANTHER" id="PTHR30055:SF234">
    <property type="entry name" value="HTH-TYPE TRANSCRIPTIONAL REGULATOR BETI"/>
    <property type="match status" value="1"/>
</dbReference>
<dbReference type="RefSeq" id="WP_378298176.1">
    <property type="nucleotide sequence ID" value="NZ_JBHTJA010000016.1"/>
</dbReference>
<dbReference type="PANTHER" id="PTHR30055">
    <property type="entry name" value="HTH-TYPE TRANSCRIPTIONAL REGULATOR RUTR"/>
    <property type="match status" value="1"/>
</dbReference>
<dbReference type="Gene3D" id="1.10.357.10">
    <property type="entry name" value="Tetracycline Repressor, domain 2"/>
    <property type="match status" value="1"/>
</dbReference>
<dbReference type="Pfam" id="PF00440">
    <property type="entry name" value="TetR_N"/>
    <property type="match status" value="1"/>
</dbReference>
<keyword evidence="3" id="KW-0804">Transcription</keyword>
<keyword evidence="7" id="KW-1185">Reference proteome</keyword>
<gene>
    <name evidence="6" type="ORF">ACFQ11_11755</name>
</gene>
<dbReference type="InterPro" id="IPR009057">
    <property type="entry name" value="Homeodomain-like_sf"/>
</dbReference>
<dbReference type="Proteomes" id="UP001596972">
    <property type="component" value="Unassembled WGS sequence"/>
</dbReference>
<evidence type="ECO:0000313" key="6">
    <source>
        <dbReference type="EMBL" id="MFD0901069.1"/>
    </source>
</evidence>
<dbReference type="PROSITE" id="PS50977">
    <property type="entry name" value="HTH_TETR_2"/>
    <property type="match status" value="1"/>
</dbReference>
<dbReference type="PRINTS" id="PR00455">
    <property type="entry name" value="HTHTETR"/>
</dbReference>
<evidence type="ECO:0000256" key="1">
    <source>
        <dbReference type="ARBA" id="ARBA00023015"/>
    </source>
</evidence>
<comment type="caution">
    <text evidence="6">The sequence shown here is derived from an EMBL/GenBank/DDBJ whole genome shotgun (WGS) entry which is preliminary data.</text>
</comment>
<evidence type="ECO:0000256" key="4">
    <source>
        <dbReference type="PROSITE-ProRule" id="PRU00335"/>
    </source>
</evidence>
<dbReference type="InterPro" id="IPR036271">
    <property type="entry name" value="Tet_transcr_reg_TetR-rel_C_sf"/>
</dbReference>
<protein>
    <submittedName>
        <fullName evidence="6">TetR/AcrR family transcriptional regulator</fullName>
    </submittedName>
</protein>
<evidence type="ECO:0000256" key="3">
    <source>
        <dbReference type="ARBA" id="ARBA00023163"/>
    </source>
</evidence>
<dbReference type="EMBL" id="JBHTJA010000016">
    <property type="protein sequence ID" value="MFD0901069.1"/>
    <property type="molecule type" value="Genomic_DNA"/>
</dbReference>
<name>A0ABW3EL47_9ACTN</name>
<feature type="domain" description="HTH tetR-type" evidence="5">
    <location>
        <begin position="14"/>
        <end position="74"/>
    </location>
</feature>
<evidence type="ECO:0000313" key="7">
    <source>
        <dbReference type="Proteomes" id="UP001596972"/>
    </source>
</evidence>